<dbReference type="AlphaFoldDB" id="A0A8J2L1P9"/>
<gene>
    <name evidence="1" type="ORF">AFUS01_LOCUS35804</name>
</gene>
<name>A0A8J2L1P9_9HEXA</name>
<dbReference type="Proteomes" id="UP000708208">
    <property type="component" value="Unassembled WGS sequence"/>
</dbReference>
<evidence type="ECO:0000313" key="1">
    <source>
        <dbReference type="EMBL" id="CAG7825706.1"/>
    </source>
</evidence>
<evidence type="ECO:0000313" key="2">
    <source>
        <dbReference type="Proteomes" id="UP000708208"/>
    </source>
</evidence>
<accession>A0A8J2L1P9</accession>
<comment type="caution">
    <text evidence="1">The sequence shown here is derived from an EMBL/GenBank/DDBJ whole genome shotgun (WGS) entry which is preliminary data.</text>
</comment>
<protein>
    <submittedName>
        <fullName evidence="1">Uncharacterized protein</fullName>
    </submittedName>
</protein>
<proteinExistence type="predicted"/>
<reference evidence="1" key="1">
    <citation type="submission" date="2021-06" db="EMBL/GenBank/DDBJ databases">
        <authorList>
            <person name="Hodson N. C."/>
            <person name="Mongue J. A."/>
            <person name="Jaron S. K."/>
        </authorList>
    </citation>
    <scope>NUCLEOTIDE SEQUENCE</scope>
</reference>
<dbReference type="EMBL" id="CAJVCH010537282">
    <property type="protein sequence ID" value="CAG7825706.1"/>
    <property type="molecule type" value="Genomic_DNA"/>
</dbReference>
<sequence length="247" mass="25836">MASPCCNGDFPQKCCDRVLPGGGVPGWSCGGWKPCPDQPCCVPTYNPGPCSSPCAPPCESPVCIPIAYPCPCPARRPMCCGNAAVNSWPPNYGPPPKNISIKLNNSGQKPGCFCSSPSTNCPPSCTSCGRQGPTTNAGCCGRDNCDIPSPCVSDGTKYADGCGPPPCKPCCARPCCNPLPPCCLTIKPCEPKCCPSRCCKPPPFCCPDPCFPDPQPDPRCCPKPMILSFRCPVPGVPRCKRDPCPSC</sequence>
<keyword evidence="2" id="KW-1185">Reference proteome</keyword>
<organism evidence="1 2">
    <name type="scientific">Allacma fusca</name>
    <dbReference type="NCBI Taxonomy" id="39272"/>
    <lineage>
        <taxon>Eukaryota</taxon>
        <taxon>Metazoa</taxon>
        <taxon>Ecdysozoa</taxon>
        <taxon>Arthropoda</taxon>
        <taxon>Hexapoda</taxon>
        <taxon>Collembola</taxon>
        <taxon>Symphypleona</taxon>
        <taxon>Sminthuridae</taxon>
        <taxon>Allacma</taxon>
    </lineage>
</organism>